<keyword evidence="8" id="KW-1185">Reference proteome</keyword>
<dbReference type="PANTHER" id="PTHR38546">
    <property type="entry name" value="DNA BINDING PROTEIN"/>
    <property type="match status" value="1"/>
</dbReference>
<evidence type="ECO:0000256" key="1">
    <source>
        <dbReference type="ARBA" id="ARBA00004123"/>
    </source>
</evidence>
<evidence type="ECO:0000313" key="8">
    <source>
        <dbReference type="Proteomes" id="UP000827721"/>
    </source>
</evidence>
<name>A0ABQ8H8V1_9ROSI</name>
<comment type="caution">
    <text evidence="7">The sequence shown here is derived from an EMBL/GenBank/DDBJ whole genome shotgun (WGS) entry which is preliminary data.</text>
</comment>
<dbReference type="EMBL" id="JAFEMO010000013">
    <property type="protein sequence ID" value="KAH7550324.1"/>
    <property type="molecule type" value="Genomic_DNA"/>
</dbReference>
<dbReference type="SUPFAM" id="SSF47459">
    <property type="entry name" value="HLH, helix-loop-helix DNA-binding domain"/>
    <property type="match status" value="1"/>
</dbReference>
<dbReference type="Proteomes" id="UP000827721">
    <property type="component" value="Unassembled WGS sequence"/>
</dbReference>
<keyword evidence="4" id="KW-0804">Transcription</keyword>
<evidence type="ECO:0000256" key="4">
    <source>
        <dbReference type="ARBA" id="ARBA00023163"/>
    </source>
</evidence>
<keyword evidence="5" id="KW-0539">Nucleus</keyword>
<dbReference type="InterPro" id="IPR011598">
    <property type="entry name" value="bHLH_dom"/>
</dbReference>
<evidence type="ECO:0000256" key="2">
    <source>
        <dbReference type="ARBA" id="ARBA00022604"/>
    </source>
</evidence>
<sequence length="87" mass="9769">MSSQRSSSGSNITVTQDEIDHLISKLQELLPQLNRRQRNGKVSASKVLKETCSYIRRLHSEVDDLSDRLSQLLNSMGIASVDDILEL</sequence>
<protein>
    <recommendedName>
        <fullName evidence="6">BHLH domain-containing protein</fullName>
    </recommendedName>
</protein>
<organism evidence="7 8">
    <name type="scientific">Xanthoceras sorbifolium</name>
    <dbReference type="NCBI Taxonomy" id="99658"/>
    <lineage>
        <taxon>Eukaryota</taxon>
        <taxon>Viridiplantae</taxon>
        <taxon>Streptophyta</taxon>
        <taxon>Embryophyta</taxon>
        <taxon>Tracheophyta</taxon>
        <taxon>Spermatophyta</taxon>
        <taxon>Magnoliopsida</taxon>
        <taxon>eudicotyledons</taxon>
        <taxon>Gunneridae</taxon>
        <taxon>Pentapetalae</taxon>
        <taxon>rosids</taxon>
        <taxon>malvids</taxon>
        <taxon>Sapindales</taxon>
        <taxon>Sapindaceae</taxon>
        <taxon>Xanthoceroideae</taxon>
        <taxon>Xanthoceras</taxon>
    </lineage>
</organism>
<dbReference type="InterPro" id="IPR044293">
    <property type="entry name" value="PRE"/>
</dbReference>
<keyword evidence="2" id="KW-0341">Growth regulation</keyword>
<comment type="subcellular location">
    <subcellularLocation>
        <location evidence="1">Nucleus</location>
    </subcellularLocation>
</comment>
<dbReference type="InterPro" id="IPR036638">
    <property type="entry name" value="HLH_DNA-bd_sf"/>
</dbReference>
<dbReference type="Pfam" id="PF23174">
    <property type="entry name" value="bHLH_ILI"/>
    <property type="match status" value="1"/>
</dbReference>
<evidence type="ECO:0000256" key="5">
    <source>
        <dbReference type="ARBA" id="ARBA00023242"/>
    </source>
</evidence>
<reference evidence="7 8" key="1">
    <citation type="submission" date="2021-02" db="EMBL/GenBank/DDBJ databases">
        <title>Plant Genome Project.</title>
        <authorList>
            <person name="Zhang R.-G."/>
        </authorList>
    </citation>
    <scope>NUCLEOTIDE SEQUENCE [LARGE SCALE GENOMIC DNA]</scope>
    <source>
        <tissue evidence="7">Leaves</tissue>
    </source>
</reference>
<evidence type="ECO:0000256" key="3">
    <source>
        <dbReference type="ARBA" id="ARBA00023015"/>
    </source>
</evidence>
<dbReference type="PROSITE" id="PS50888">
    <property type="entry name" value="BHLH"/>
    <property type="match status" value="1"/>
</dbReference>
<accession>A0ABQ8H8V1</accession>
<keyword evidence="3" id="KW-0805">Transcription regulation</keyword>
<evidence type="ECO:0000259" key="6">
    <source>
        <dbReference type="PROSITE" id="PS50888"/>
    </source>
</evidence>
<dbReference type="PANTHER" id="PTHR38546:SF3">
    <property type="entry name" value="DNA BINDING PROTEIN"/>
    <property type="match status" value="1"/>
</dbReference>
<dbReference type="InterPro" id="IPR044172">
    <property type="entry name" value="ILI2-like"/>
</dbReference>
<dbReference type="Gene3D" id="4.10.280.10">
    <property type="entry name" value="Helix-loop-helix DNA-binding domain"/>
    <property type="match status" value="1"/>
</dbReference>
<gene>
    <name evidence="7" type="ORF">JRO89_XS13G0171400</name>
</gene>
<feature type="domain" description="BHLH" evidence="6">
    <location>
        <begin position="3"/>
        <end position="58"/>
    </location>
</feature>
<proteinExistence type="predicted"/>
<evidence type="ECO:0000313" key="7">
    <source>
        <dbReference type="EMBL" id="KAH7550324.1"/>
    </source>
</evidence>